<accession>A0A165JV74</accession>
<dbReference type="InParanoid" id="A0A165JV74"/>
<organism evidence="1 2">
    <name type="scientific">Exidia glandulosa HHB12029</name>
    <dbReference type="NCBI Taxonomy" id="1314781"/>
    <lineage>
        <taxon>Eukaryota</taxon>
        <taxon>Fungi</taxon>
        <taxon>Dikarya</taxon>
        <taxon>Basidiomycota</taxon>
        <taxon>Agaricomycotina</taxon>
        <taxon>Agaricomycetes</taxon>
        <taxon>Auriculariales</taxon>
        <taxon>Exidiaceae</taxon>
        <taxon>Exidia</taxon>
    </lineage>
</organism>
<dbReference type="AlphaFoldDB" id="A0A165JV74"/>
<evidence type="ECO:0000313" key="1">
    <source>
        <dbReference type="EMBL" id="KZV95378.1"/>
    </source>
</evidence>
<keyword evidence="2" id="KW-1185">Reference proteome</keyword>
<name>A0A165JV74_EXIGL</name>
<gene>
    <name evidence="1" type="ORF">EXIGLDRAFT_735387</name>
</gene>
<reference evidence="1 2" key="1">
    <citation type="journal article" date="2016" name="Mol. Biol. Evol.">
        <title>Comparative Genomics of Early-Diverging Mushroom-Forming Fungi Provides Insights into the Origins of Lignocellulose Decay Capabilities.</title>
        <authorList>
            <person name="Nagy L.G."/>
            <person name="Riley R."/>
            <person name="Tritt A."/>
            <person name="Adam C."/>
            <person name="Daum C."/>
            <person name="Floudas D."/>
            <person name="Sun H."/>
            <person name="Yadav J.S."/>
            <person name="Pangilinan J."/>
            <person name="Larsson K.H."/>
            <person name="Matsuura K."/>
            <person name="Barry K."/>
            <person name="Labutti K."/>
            <person name="Kuo R."/>
            <person name="Ohm R.A."/>
            <person name="Bhattacharya S.S."/>
            <person name="Shirouzu T."/>
            <person name="Yoshinaga Y."/>
            <person name="Martin F.M."/>
            <person name="Grigoriev I.V."/>
            <person name="Hibbett D.S."/>
        </authorList>
    </citation>
    <scope>NUCLEOTIDE SEQUENCE [LARGE SCALE GENOMIC DNA]</scope>
    <source>
        <strain evidence="1 2">HHB12029</strain>
    </source>
</reference>
<protein>
    <submittedName>
        <fullName evidence="1">Uncharacterized protein</fullName>
    </submittedName>
</protein>
<evidence type="ECO:0000313" key="2">
    <source>
        <dbReference type="Proteomes" id="UP000077266"/>
    </source>
</evidence>
<proteinExistence type="predicted"/>
<dbReference type="EMBL" id="KV425958">
    <property type="protein sequence ID" value="KZV95378.1"/>
    <property type="molecule type" value="Genomic_DNA"/>
</dbReference>
<dbReference type="OrthoDB" id="2786563at2759"/>
<sequence>MSQALPNELLKEILSPPLLVPDKLFADTGATSPFRQATHSSADVLLVCNQWMRVGTPVLYETVVIRSTAQAQALALALKSTPAFGRFIKNLRIEGAFGAHLGKIALVALNVTDFCFSLAIYADANVNGLVKLLSTLDPERVILTTAPPTAVKNKGHTAVLSTLCRCIPKWSRFRTFHYSSSTSLVGRSHSTDYNMYPELAGALARSSSLRAVHFWLPHSESPGTSTLFTLATNVAITRFYVTAPHSLEARHVEHQIPHSMRSRLRIVGQENAGDSNVAHPTASLPNPFFTPLSNVSPATRSAIWSRIISNAILKYADEGAGPHDSWATPWFDKEHYRQKTAKAILLVSRSFFKLAVALLCRHVALDAYHITQQSTFQSYLRQLDIPYSEVQVVKICNWGPRLEVHFTPVCKIDLTTSVLTVIGQASGSTLTHLVIEAPQDLPFDITALSQFTQLETLHFKVQRISQDPKFLLGHLPADALPRLRTITVVNGSVLLAKLAVCRIPRFEELRVAIGTTFSPNDLLPAFLASHGRKVKRLTLSTVATSRNVFNACTRLEALEMLAAFEAPSPEAFEGGHATLQELKIHWAANAHGQAEDNAWRMFFEMFTRDLYPSLREIRFNMYGGKDLWPSSEREMKKSPWPDFASKLAAQGVTILDHNGRAWRPRLSARR</sequence>
<dbReference type="Proteomes" id="UP000077266">
    <property type="component" value="Unassembled WGS sequence"/>
</dbReference>